<comment type="caution">
    <text evidence="2">The sequence shown here is derived from an EMBL/GenBank/DDBJ whole genome shotgun (WGS) entry which is preliminary data.</text>
</comment>
<organism evidence="2 3">
    <name type="scientific">Marinactinospora rubrisoli</name>
    <dbReference type="NCBI Taxonomy" id="2715399"/>
    <lineage>
        <taxon>Bacteria</taxon>
        <taxon>Bacillati</taxon>
        <taxon>Actinomycetota</taxon>
        <taxon>Actinomycetes</taxon>
        <taxon>Streptosporangiales</taxon>
        <taxon>Nocardiopsidaceae</taxon>
        <taxon>Marinactinospora</taxon>
    </lineage>
</organism>
<dbReference type="Proteomes" id="UP001596540">
    <property type="component" value="Unassembled WGS sequence"/>
</dbReference>
<dbReference type="RefSeq" id="WP_379872120.1">
    <property type="nucleotide sequence ID" value="NZ_JBHTBH010000008.1"/>
</dbReference>
<dbReference type="Gene3D" id="1.20.90.10">
    <property type="entry name" value="Phospholipase A2 domain"/>
    <property type="match status" value="1"/>
</dbReference>
<sequence>MRPPARRLTRSLFAVLLAGLFSLLSSGVAHAALPPAQLQAVTDDYLYNRSLPEFVSIRAQQPYADQLDWSSDACSWSPDAPIGYDFTSSCNRHDFGYRNYKLQSRFTEDNRLRIDNNFRDDMYSVCGSSSVCRGVANIYYQAVRQFGASSTSTAEALAQANAVEKAELYVARAAE</sequence>
<evidence type="ECO:0000256" key="1">
    <source>
        <dbReference type="SAM" id="SignalP"/>
    </source>
</evidence>
<feature type="chain" id="PRO_5046360987" evidence="1">
    <location>
        <begin position="32"/>
        <end position="175"/>
    </location>
</feature>
<name>A0ABW2KJB6_9ACTN</name>
<dbReference type="EMBL" id="JBHTBH010000008">
    <property type="protein sequence ID" value="MFC7329468.1"/>
    <property type="molecule type" value="Genomic_DNA"/>
</dbReference>
<evidence type="ECO:0000313" key="3">
    <source>
        <dbReference type="Proteomes" id="UP001596540"/>
    </source>
</evidence>
<keyword evidence="3" id="KW-1185">Reference proteome</keyword>
<accession>A0ABW2KJB6</accession>
<reference evidence="3" key="1">
    <citation type="journal article" date="2019" name="Int. J. Syst. Evol. Microbiol.">
        <title>The Global Catalogue of Microorganisms (GCM) 10K type strain sequencing project: providing services to taxonomists for standard genome sequencing and annotation.</title>
        <authorList>
            <consortium name="The Broad Institute Genomics Platform"/>
            <consortium name="The Broad Institute Genome Sequencing Center for Infectious Disease"/>
            <person name="Wu L."/>
            <person name="Ma J."/>
        </authorList>
    </citation>
    <scope>NUCLEOTIDE SEQUENCE [LARGE SCALE GENOMIC DNA]</scope>
    <source>
        <strain evidence="3">CGMCC 4.7382</strain>
    </source>
</reference>
<proteinExistence type="predicted"/>
<dbReference type="SUPFAM" id="SSF48619">
    <property type="entry name" value="Phospholipase A2, PLA2"/>
    <property type="match status" value="1"/>
</dbReference>
<dbReference type="Pfam" id="PF09056">
    <property type="entry name" value="Phospholip_A2_3"/>
    <property type="match status" value="1"/>
</dbReference>
<feature type="signal peptide" evidence="1">
    <location>
        <begin position="1"/>
        <end position="31"/>
    </location>
</feature>
<gene>
    <name evidence="2" type="ORF">ACFQRF_17180</name>
</gene>
<dbReference type="InterPro" id="IPR036444">
    <property type="entry name" value="PLipase_A2_dom_sf"/>
</dbReference>
<protein>
    <submittedName>
        <fullName evidence="2">Phospholipase</fullName>
    </submittedName>
</protein>
<dbReference type="InterPro" id="IPR015141">
    <property type="entry name" value="PLipase_A2_prok/fun"/>
</dbReference>
<keyword evidence="1" id="KW-0732">Signal</keyword>
<evidence type="ECO:0000313" key="2">
    <source>
        <dbReference type="EMBL" id="MFC7329468.1"/>
    </source>
</evidence>